<reference evidence="2" key="1">
    <citation type="journal article" date="2015" name="Nature">
        <title>Complex archaea that bridge the gap between prokaryotes and eukaryotes.</title>
        <authorList>
            <person name="Spang A."/>
            <person name="Saw J.H."/>
            <person name="Jorgensen S.L."/>
            <person name="Zaremba-Niedzwiedzka K."/>
            <person name="Martijn J."/>
            <person name="Lind A.E."/>
            <person name="van Eijk R."/>
            <person name="Schleper C."/>
            <person name="Guy L."/>
            <person name="Ettema T.J."/>
        </authorList>
    </citation>
    <scope>NUCLEOTIDE SEQUENCE</scope>
</reference>
<evidence type="ECO:0000313" key="2">
    <source>
        <dbReference type="EMBL" id="KKL91976.1"/>
    </source>
</evidence>
<dbReference type="EMBL" id="LAZR01019593">
    <property type="protein sequence ID" value="KKL91976.1"/>
    <property type="molecule type" value="Genomic_DNA"/>
</dbReference>
<accession>A0A0F9GN43</accession>
<keyword evidence="1" id="KW-1133">Transmembrane helix</keyword>
<gene>
    <name evidence="2" type="ORF">LCGC14_1889290</name>
</gene>
<evidence type="ECO:0000256" key="1">
    <source>
        <dbReference type="SAM" id="Phobius"/>
    </source>
</evidence>
<name>A0A0F9GN43_9ZZZZ</name>
<dbReference type="AlphaFoldDB" id="A0A0F9GN43"/>
<keyword evidence="1" id="KW-0812">Transmembrane</keyword>
<keyword evidence="1" id="KW-0472">Membrane</keyword>
<proteinExistence type="predicted"/>
<organism evidence="2">
    <name type="scientific">marine sediment metagenome</name>
    <dbReference type="NCBI Taxonomy" id="412755"/>
    <lineage>
        <taxon>unclassified sequences</taxon>
        <taxon>metagenomes</taxon>
        <taxon>ecological metagenomes</taxon>
    </lineage>
</organism>
<protein>
    <submittedName>
        <fullName evidence="2">Uncharacterized protein</fullName>
    </submittedName>
</protein>
<feature type="non-terminal residue" evidence="2">
    <location>
        <position position="1"/>
    </location>
</feature>
<sequence length="49" mass="6036">LGMETWKIKTNKIMKFINFQIKLSVFISIKVMYLSFLYLMNDMFLYWTC</sequence>
<comment type="caution">
    <text evidence="2">The sequence shown here is derived from an EMBL/GenBank/DDBJ whole genome shotgun (WGS) entry which is preliminary data.</text>
</comment>
<feature type="transmembrane region" description="Helical" evidence="1">
    <location>
        <begin position="21"/>
        <end position="40"/>
    </location>
</feature>